<feature type="region of interest" description="Disordered" evidence="1">
    <location>
        <begin position="26"/>
        <end position="50"/>
    </location>
</feature>
<evidence type="ECO:0000256" key="1">
    <source>
        <dbReference type="SAM" id="MobiDB-lite"/>
    </source>
</evidence>
<organism evidence="2 3">
    <name type="scientific">Streptomyces scabiei (strain 87.22)</name>
    <dbReference type="NCBI Taxonomy" id="680198"/>
    <lineage>
        <taxon>Bacteria</taxon>
        <taxon>Bacillati</taxon>
        <taxon>Actinomycetota</taxon>
        <taxon>Actinomycetes</taxon>
        <taxon>Kitasatosporales</taxon>
        <taxon>Streptomycetaceae</taxon>
        <taxon>Streptomyces</taxon>
    </lineage>
</organism>
<evidence type="ECO:0000313" key="2">
    <source>
        <dbReference type="EMBL" id="CBG71175.1"/>
    </source>
</evidence>
<protein>
    <submittedName>
        <fullName evidence="2">Uncharacterized protein</fullName>
    </submittedName>
</protein>
<dbReference type="KEGG" id="scb:SCAB_41021"/>
<sequence length="50" mass="5753">MRKLAEIPTLLQVSMPESVNLRRRTRTFDASTASSRQQPFCSQQKSNLDK</sequence>
<reference evidence="2 3" key="1">
    <citation type="journal article" date="2010" name="Mol. Plant Microbe Interact.">
        <title>Streptomyces scabies 87-22 contains a coronafacic acid-like biosynthetic cluster that contributes to plant-microbe interactions.</title>
        <authorList>
            <person name="Bignell D.R."/>
            <person name="Seipke R.F."/>
            <person name="Huguet-Tapia J.C."/>
            <person name="Chambers A.H."/>
            <person name="Parry R.J."/>
            <person name="Loria R."/>
        </authorList>
    </citation>
    <scope>NUCLEOTIDE SEQUENCE [LARGE SCALE GENOMIC DNA]</scope>
    <source>
        <strain evidence="2 3">87.22</strain>
    </source>
</reference>
<proteinExistence type="predicted"/>
<feature type="compositionally biased region" description="Polar residues" evidence="1">
    <location>
        <begin position="28"/>
        <end position="50"/>
    </location>
</feature>
<keyword evidence="3" id="KW-1185">Reference proteome</keyword>
<gene>
    <name evidence="2" type="ordered locus">SCAB_41021</name>
</gene>
<evidence type="ECO:0000313" key="3">
    <source>
        <dbReference type="Proteomes" id="UP000001444"/>
    </source>
</evidence>
<name>C9Z2G1_STRSW</name>
<dbReference type="Proteomes" id="UP000001444">
    <property type="component" value="Chromosome"/>
</dbReference>
<dbReference type="AlphaFoldDB" id="C9Z2G1"/>
<dbReference type="EMBL" id="FN554889">
    <property type="protein sequence ID" value="CBG71175.1"/>
    <property type="molecule type" value="Genomic_DNA"/>
</dbReference>
<accession>C9Z2G1</accession>
<dbReference type="HOGENOM" id="CLU_3123422_0_0_11"/>